<evidence type="ECO:0000256" key="1">
    <source>
        <dbReference type="SAM" id="MobiDB-lite"/>
    </source>
</evidence>
<dbReference type="AlphaFoldDB" id="A0A927MV50"/>
<name>A0A927MV50_9ACTN</name>
<evidence type="ECO:0000313" key="3">
    <source>
        <dbReference type="EMBL" id="MBE1603880.1"/>
    </source>
</evidence>
<gene>
    <name evidence="3" type="ORF">HEB94_000728</name>
</gene>
<dbReference type="InterPro" id="IPR012310">
    <property type="entry name" value="DNA_ligase_ATP-dep_cent"/>
</dbReference>
<dbReference type="GO" id="GO:0006310">
    <property type="term" value="P:DNA recombination"/>
    <property type="evidence" value="ECO:0007669"/>
    <property type="project" value="InterPro"/>
</dbReference>
<feature type="domain" description="ATP-dependent DNA ligase family profile" evidence="2">
    <location>
        <begin position="9"/>
        <end position="80"/>
    </location>
</feature>
<keyword evidence="3" id="KW-0436">Ligase</keyword>
<dbReference type="SUPFAM" id="SSF56091">
    <property type="entry name" value="DNA ligase/mRNA capping enzyme, catalytic domain"/>
    <property type="match status" value="1"/>
</dbReference>
<dbReference type="GO" id="GO:0006281">
    <property type="term" value="P:DNA repair"/>
    <property type="evidence" value="ECO:0007669"/>
    <property type="project" value="InterPro"/>
</dbReference>
<sequence>MLETAQDGALRRRGLRERRAVLERLFRRVPARSPMTLAMQTSDPAMAEEWFDTMAVAGVGGLAIKPANSPYVSGARVWLKRTSRQTTDAVIGGVTGSLHRPAALLLEVGSTLGSDPLTYLDGYVTALVHSRHGSCLAGTGGREPAGNAGDPGWWSGHRG</sequence>
<dbReference type="Pfam" id="PF01068">
    <property type="entry name" value="DNA_ligase_A_M"/>
    <property type="match status" value="1"/>
</dbReference>
<organism evidence="3 4">
    <name type="scientific">Actinopolymorpha pittospori</name>
    <dbReference type="NCBI Taxonomy" id="648752"/>
    <lineage>
        <taxon>Bacteria</taxon>
        <taxon>Bacillati</taxon>
        <taxon>Actinomycetota</taxon>
        <taxon>Actinomycetes</taxon>
        <taxon>Propionibacteriales</taxon>
        <taxon>Actinopolymorphaceae</taxon>
        <taxon>Actinopolymorpha</taxon>
    </lineage>
</organism>
<proteinExistence type="predicted"/>
<dbReference type="GO" id="GO:0005524">
    <property type="term" value="F:ATP binding"/>
    <property type="evidence" value="ECO:0007669"/>
    <property type="project" value="InterPro"/>
</dbReference>
<dbReference type="Proteomes" id="UP000638648">
    <property type="component" value="Unassembled WGS sequence"/>
</dbReference>
<dbReference type="GO" id="GO:0003910">
    <property type="term" value="F:DNA ligase (ATP) activity"/>
    <property type="evidence" value="ECO:0007669"/>
    <property type="project" value="InterPro"/>
</dbReference>
<feature type="region of interest" description="Disordered" evidence="1">
    <location>
        <begin position="135"/>
        <end position="159"/>
    </location>
</feature>
<dbReference type="Gene3D" id="3.30.470.30">
    <property type="entry name" value="DNA ligase/mRNA capping enzyme"/>
    <property type="match status" value="1"/>
</dbReference>
<evidence type="ECO:0000259" key="2">
    <source>
        <dbReference type="Pfam" id="PF01068"/>
    </source>
</evidence>
<evidence type="ECO:0000313" key="4">
    <source>
        <dbReference type="Proteomes" id="UP000638648"/>
    </source>
</evidence>
<keyword evidence="4" id="KW-1185">Reference proteome</keyword>
<protein>
    <submittedName>
        <fullName evidence="3">ATP-dependent DNA ligase</fullName>
    </submittedName>
</protein>
<dbReference type="EMBL" id="JADBEM010000001">
    <property type="protein sequence ID" value="MBE1603880.1"/>
    <property type="molecule type" value="Genomic_DNA"/>
</dbReference>
<comment type="caution">
    <text evidence="3">The sequence shown here is derived from an EMBL/GenBank/DDBJ whole genome shotgun (WGS) entry which is preliminary data.</text>
</comment>
<accession>A0A927MV50</accession>
<reference evidence="3" key="1">
    <citation type="submission" date="2020-10" db="EMBL/GenBank/DDBJ databases">
        <title>Sequencing the genomes of 1000 actinobacteria strains.</title>
        <authorList>
            <person name="Klenk H.-P."/>
        </authorList>
    </citation>
    <scope>NUCLEOTIDE SEQUENCE</scope>
    <source>
        <strain evidence="3">DSM 45354</strain>
    </source>
</reference>